<dbReference type="SMART" id="SM00825">
    <property type="entry name" value="PKS_KS"/>
    <property type="match status" value="1"/>
</dbReference>
<dbReference type="GO" id="GO:0031177">
    <property type="term" value="F:phosphopantetheine binding"/>
    <property type="evidence" value="ECO:0007669"/>
    <property type="project" value="InterPro"/>
</dbReference>
<comment type="caution">
    <text evidence="14">The sequence shown here is derived from an EMBL/GenBank/DDBJ whole genome shotgun (WGS) entry which is preliminary data.</text>
</comment>
<evidence type="ECO:0000259" key="13">
    <source>
        <dbReference type="PROSITE" id="PS52019"/>
    </source>
</evidence>
<dbReference type="OrthoDB" id="329835at2759"/>
<evidence type="ECO:0000256" key="1">
    <source>
        <dbReference type="ARBA" id="ARBA00001957"/>
    </source>
</evidence>
<dbReference type="Pfam" id="PF00698">
    <property type="entry name" value="Acyl_transf_1"/>
    <property type="match status" value="1"/>
</dbReference>
<dbReference type="EMBL" id="AZGZ01000013">
    <property type="protein sequence ID" value="KZZ91554.1"/>
    <property type="molecule type" value="Genomic_DNA"/>
</dbReference>
<name>A0A167YN97_9EURO</name>
<evidence type="ECO:0000256" key="3">
    <source>
        <dbReference type="ARBA" id="ARBA00022450"/>
    </source>
</evidence>
<dbReference type="InterPro" id="IPR042104">
    <property type="entry name" value="PKS_dehydratase_sf"/>
</dbReference>
<dbReference type="InterPro" id="IPR049551">
    <property type="entry name" value="PKS_DH_C"/>
</dbReference>
<dbReference type="SUPFAM" id="SSF53474">
    <property type="entry name" value="alpha/beta-Hydrolases"/>
    <property type="match status" value="1"/>
</dbReference>
<feature type="active site" description="Proton acceptor; for dehydratase activity" evidence="9">
    <location>
        <position position="1234"/>
    </location>
</feature>
<comment type="cofactor">
    <cofactor evidence="1">
        <name>pantetheine 4'-phosphate</name>
        <dbReference type="ChEBI" id="CHEBI:47942"/>
    </cofactor>
</comment>
<dbReference type="InterPro" id="IPR029058">
    <property type="entry name" value="AB_hydrolase_fold"/>
</dbReference>
<accession>A0A167YN97</accession>
<evidence type="ECO:0000256" key="5">
    <source>
        <dbReference type="ARBA" id="ARBA00022679"/>
    </source>
</evidence>
<feature type="region of interest" description="C-terminal hotdog fold" evidence="9">
    <location>
        <begin position="1356"/>
        <end position="1507"/>
    </location>
</feature>
<dbReference type="InterPro" id="IPR001227">
    <property type="entry name" value="Ac_transferase_dom_sf"/>
</dbReference>
<dbReference type="NCBIfam" id="TIGR04532">
    <property type="entry name" value="PT_fungal_PKS"/>
    <property type="match status" value="1"/>
</dbReference>
<dbReference type="InterPro" id="IPR050091">
    <property type="entry name" value="PKS_NRPS_Biosynth_Enz"/>
</dbReference>
<dbReference type="PANTHER" id="PTHR43775:SF37">
    <property type="entry name" value="SI:DKEY-61P9.11"/>
    <property type="match status" value="1"/>
</dbReference>
<evidence type="ECO:0000259" key="11">
    <source>
        <dbReference type="PROSITE" id="PS50075"/>
    </source>
</evidence>
<evidence type="ECO:0000256" key="10">
    <source>
        <dbReference type="SAM" id="MobiDB-lite"/>
    </source>
</evidence>
<dbReference type="Pfam" id="PF16073">
    <property type="entry name" value="SAT"/>
    <property type="match status" value="1"/>
</dbReference>
<dbReference type="GO" id="GO:0006633">
    <property type="term" value="P:fatty acid biosynthetic process"/>
    <property type="evidence" value="ECO:0007669"/>
    <property type="project" value="InterPro"/>
</dbReference>
<keyword evidence="3" id="KW-0596">Phosphopantetheine</keyword>
<dbReference type="InterPro" id="IPR016035">
    <property type="entry name" value="Acyl_Trfase/lysoPLipase"/>
</dbReference>
<evidence type="ECO:0000256" key="9">
    <source>
        <dbReference type="PROSITE-ProRule" id="PRU01363"/>
    </source>
</evidence>
<sequence>MGNHNLVLFDVADKDVLQPLRRLIRNEDYPILQAFFTRTGEALRFEVGRQPKAVRDQIPYFTTIIDLVEGSARKQSVLLGHAFECLYQIGTVLAWCHHRNEWLQWSEEGPLRIAAYGTGCLAASALAVSETPSQLAEVGSIFTVLCFRLAVHEQNVRKMLAKGTGKATLPPVASDVEQLLNNPTPFPLLSRRPQLVPILNSNELIFDFNDAEELANEVVFRLLEPKGSLESTFEAISDMSLTSEIDLFHFYQGKAAEDVCKRFSDCVPIRSVVPLFSEDVVPPQKMPSVPAENQIAIIGFSGRFPSAKDPEALWEILQSGKDVHKRIPLDRFNVETHYDPTGKRPNTMTTPYGCFIDEPGLFDNQFFSVSPREALQMDPVQRLALITAFEALQMAGVVPGRTPSTRNSRIGTFYGQASDDWRETNSSQNIDTYFIPGGIRAFTPGRINYHFKFSGPSYNVDTACSSSFAAIQFACQTLARGDCDTAIAGGVNVLTNPDIFTGLSRGHFLSATGQCKAFDNSADGYCRADGVGSVIFKRLADALADNDNIYGVILGAQTNHSAEAASITRPHHGAQAALCQSILNTTGTDPNDVDYIEMHGTGTQAGDFHEIMSVSEVFAPTSRPHPLYVGTVKANIGHGEASAGVMSLIKVLKMLQKKTIPPHVGIQSGVVNERFPPDLKERNIRIPMTSIPWAQRSEGWKRLVFLNNFSAAGGNTAMLLQEGPTKVPATKSDPRTHFVVNVSGKNATALKKNLENLAEYVAKNPTIKLSDLSYTTTARRMTFACRSAVTGSDLSSVEKALRTAAGQQFKPTKPKNVAFVFTGQGRIYAELARSLYETSSFFRSRILQFERLAATLGLPKFHRMIDGSLTSIEHESPMVVQLGTVCVQMALNDLIVALGVKPVAVIGHSLGEYAAFYAGGLLPAVEVIRLVGVRAKLMVETCEKGAYCMLAVKASESVVRSFAEDNDIACINAPEETVLAGRRNKLTTLQHILDARGLRTKLLDVPYAFHSGQMVPLMEPFERAIGDVTFTEGKVSYISAFLGRVACSDDFHPRYFVKHMREPVQFLTAIQEAKQQGVIDDTTVWFEIGSHPICSALIKSVIGPQTVCVNSLRCGDDAWKTMAAALAGLFNAGVDIDWQEYHREYESVHTMLDIPFYALSLQNFWITYKNDWCLYKGNLPPPTAPTATPDTAKPEQYCLTIHRIIQETTGRAAAEILAETDLSHPRLRKLISGHLVNGCGLCPSVFYAEICMRLGKLLYKRVFGDAENIGINVASMAVPKPVILNSDASKPQMIKISAKLQGEVTEFQFFTDTNGKKAIHAQCTVKYGDPAKWVRKWNMNSHLVVGAIRRLEDPKNQEISKLNRGLVYKLFSSLVLYGDDYRGMDEVHMDASQFESVATITLKTPASELGDYDMDPRWIDNLCHISGFTVNGNDTLTDDEVYISHGWESLRFGEPINPKKTYKSYVRMALTGEGGVRAGDVYILEGDRIIGIAGGVKFQAVPKRVLSYLLPNDAPKKPVVTKCGAPATKPQAPTVQAVKAIQAMQTPKKAAAPKNAIIDKAFKILSEECGAQLSELTDDALFADLGVDSLMSLTIISRFREELDIGLDSSFFLDNESISALKHTIGGSNPMEASISDSGASDDAQSGTFTPQGSDHSVTTPPESIAADNEVVSFIRTTIAEELGVGSADIEDETDLMEMGLDSLSVLSITAKLRETLEDVAFPEDVLGCYETLNTLLLALGIKHEAASLPEPEKEPVIPAPLPIVSGPLPQCKSYLLQGSPKTARTSIFYLPDGSGSATSYGPLPPVAPDVCVYSLGCPYMKIPEQWNSGIDGVIPLYLAEIRRRQPKGPYNIGGWSAGGVLAYEAAIQLLREGDKVANLILIDSPCPVKLEPVPSKLFKFFDSIKVLGDRQTESPPYLIPHFEAMIRNLDAYKPEPFTIPPSQQPKVIALWARRGICQDPNSPQPLREPSDPKVMDWLLNKRTDFGPNGWDQLLDPSRFHCASIDADHFSMMIKPKVMELGKMLADEFAKP</sequence>
<keyword evidence="6" id="KW-0012">Acyltransferase</keyword>
<dbReference type="Pfam" id="PF02801">
    <property type="entry name" value="Ketoacyl-synt_C"/>
    <property type="match status" value="1"/>
</dbReference>
<dbReference type="Proteomes" id="UP000242877">
    <property type="component" value="Unassembled WGS sequence"/>
</dbReference>
<dbReference type="GO" id="GO:0044550">
    <property type="term" value="P:secondary metabolite biosynthetic process"/>
    <property type="evidence" value="ECO:0007669"/>
    <property type="project" value="TreeGrafter"/>
</dbReference>
<dbReference type="InterPro" id="IPR009081">
    <property type="entry name" value="PP-bd_ACP"/>
</dbReference>
<dbReference type="Pfam" id="PF14765">
    <property type="entry name" value="PS-DH"/>
    <property type="match status" value="1"/>
</dbReference>
<dbReference type="Gene3D" id="3.40.50.1820">
    <property type="entry name" value="alpha/beta hydrolase"/>
    <property type="match status" value="1"/>
</dbReference>
<feature type="domain" description="Carrier" evidence="11">
    <location>
        <begin position="1552"/>
        <end position="1629"/>
    </location>
</feature>
<evidence type="ECO:0000256" key="6">
    <source>
        <dbReference type="ARBA" id="ARBA00023315"/>
    </source>
</evidence>
<organism evidence="14 15">
    <name type="scientific">Ascosphaera apis ARSEF 7405</name>
    <dbReference type="NCBI Taxonomy" id="392613"/>
    <lineage>
        <taxon>Eukaryota</taxon>
        <taxon>Fungi</taxon>
        <taxon>Dikarya</taxon>
        <taxon>Ascomycota</taxon>
        <taxon>Pezizomycotina</taxon>
        <taxon>Eurotiomycetes</taxon>
        <taxon>Eurotiomycetidae</taxon>
        <taxon>Onygenales</taxon>
        <taxon>Ascosphaeraceae</taxon>
        <taxon>Ascosphaera</taxon>
    </lineage>
</organism>
<dbReference type="InterPro" id="IPR001031">
    <property type="entry name" value="Thioesterase"/>
</dbReference>
<dbReference type="SUPFAM" id="SSF53901">
    <property type="entry name" value="Thiolase-like"/>
    <property type="match status" value="1"/>
</dbReference>
<evidence type="ECO:0000256" key="2">
    <source>
        <dbReference type="ARBA" id="ARBA00018393"/>
    </source>
</evidence>
<evidence type="ECO:0000256" key="4">
    <source>
        <dbReference type="ARBA" id="ARBA00022553"/>
    </source>
</evidence>
<dbReference type="InterPro" id="IPR020806">
    <property type="entry name" value="PKS_PP-bd"/>
</dbReference>
<dbReference type="PROSITE" id="PS00606">
    <property type="entry name" value="KS3_1"/>
    <property type="match status" value="1"/>
</dbReference>
<dbReference type="FunFam" id="1.10.1200.10:FF:000011">
    <property type="entry name" value="Sterigmatocystin biosynthesis polyketide synthase"/>
    <property type="match status" value="1"/>
</dbReference>
<keyword evidence="5" id="KW-0808">Transferase</keyword>
<feature type="domain" description="PKS/mFAS DH" evidence="13">
    <location>
        <begin position="1202"/>
        <end position="1507"/>
    </location>
</feature>
<dbReference type="InterPro" id="IPR032088">
    <property type="entry name" value="SAT"/>
</dbReference>
<proteinExistence type="predicted"/>
<dbReference type="Pfam" id="PF00550">
    <property type="entry name" value="PP-binding"/>
    <property type="match status" value="2"/>
</dbReference>
<dbReference type="GO" id="GO:0004315">
    <property type="term" value="F:3-oxoacyl-[acyl-carrier-protein] synthase activity"/>
    <property type="evidence" value="ECO:0007669"/>
    <property type="project" value="InterPro"/>
</dbReference>
<keyword evidence="15" id="KW-1185">Reference proteome</keyword>
<evidence type="ECO:0000259" key="12">
    <source>
        <dbReference type="PROSITE" id="PS52004"/>
    </source>
</evidence>
<dbReference type="Gene3D" id="3.40.366.10">
    <property type="entry name" value="Malonyl-Coenzyme A Acyl Carrier Protein, domain 2"/>
    <property type="match status" value="1"/>
</dbReference>
<dbReference type="SUPFAM" id="SSF52151">
    <property type="entry name" value="FabD/lysophospholipase-like"/>
    <property type="match status" value="1"/>
</dbReference>
<dbReference type="PROSITE" id="PS00012">
    <property type="entry name" value="PHOSPHOPANTETHEINE"/>
    <property type="match status" value="1"/>
</dbReference>
<dbReference type="GO" id="GO:0004312">
    <property type="term" value="F:fatty acid synthase activity"/>
    <property type="evidence" value="ECO:0007669"/>
    <property type="project" value="TreeGrafter"/>
</dbReference>
<protein>
    <recommendedName>
        <fullName evidence="2">Non-reducing polyketide synthase nscA</fullName>
    </recommendedName>
    <alternativeName>
        <fullName evidence="7">Conidial yellow pigment biosynthesis polyketide synthase nscA</fullName>
    </alternativeName>
    <alternativeName>
        <fullName evidence="8">Neosartoricin B biosynthesis protein A</fullName>
    </alternativeName>
</protein>
<evidence type="ECO:0000256" key="7">
    <source>
        <dbReference type="ARBA" id="ARBA00031359"/>
    </source>
</evidence>
<reference evidence="14 15" key="1">
    <citation type="journal article" date="2016" name="Genome Biol. Evol.">
        <title>Divergent and convergent evolution of fungal pathogenicity.</title>
        <authorList>
            <person name="Shang Y."/>
            <person name="Xiao G."/>
            <person name="Zheng P."/>
            <person name="Cen K."/>
            <person name="Zhan S."/>
            <person name="Wang C."/>
        </authorList>
    </citation>
    <scope>NUCLEOTIDE SEQUENCE [LARGE SCALE GENOMIC DNA]</scope>
    <source>
        <strain evidence="14 15">ARSEF 7405</strain>
    </source>
</reference>
<dbReference type="Pfam" id="PF00109">
    <property type="entry name" value="ketoacyl-synt"/>
    <property type="match status" value="1"/>
</dbReference>
<dbReference type="SUPFAM" id="SSF47336">
    <property type="entry name" value="ACP-like"/>
    <property type="match status" value="2"/>
</dbReference>
<dbReference type="InterPro" id="IPR036736">
    <property type="entry name" value="ACP-like_sf"/>
</dbReference>
<dbReference type="SMART" id="SM00823">
    <property type="entry name" value="PKS_PP"/>
    <property type="match status" value="2"/>
</dbReference>
<dbReference type="InterPro" id="IPR018201">
    <property type="entry name" value="Ketoacyl_synth_AS"/>
</dbReference>
<dbReference type="InterPro" id="IPR006162">
    <property type="entry name" value="Ppantetheine_attach_site"/>
</dbReference>
<feature type="region of interest" description="Disordered" evidence="10">
    <location>
        <begin position="1629"/>
        <end position="1663"/>
    </location>
</feature>
<dbReference type="PROSITE" id="PS52019">
    <property type="entry name" value="PKS_MFAS_DH"/>
    <property type="match status" value="1"/>
</dbReference>
<dbReference type="VEuPathDB" id="FungiDB:AAP_03260"/>
<dbReference type="InterPro" id="IPR016039">
    <property type="entry name" value="Thiolase-like"/>
</dbReference>
<evidence type="ECO:0000256" key="8">
    <source>
        <dbReference type="ARBA" id="ARBA00033379"/>
    </source>
</evidence>
<dbReference type="PROSITE" id="PS50075">
    <property type="entry name" value="CARRIER"/>
    <property type="match status" value="2"/>
</dbReference>
<dbReference type="Gene3D" id="3.30.70.3290">
    <property type="match status" value="1"/>
</dbReference>
<dbReference type="Gene3D" id="3.40.47.10">
    <property type="match status" value="1"/>
</dbReference>
<dbReference type="PROSITE" id="PS52004">
    <property type="entry name" value="KS3_2"/>
    <property type="match status" value="1"/>
</dbReference>
<feature type="domain" description="Ketosynthase family 3 (KS3)" evidence="12">
    <location>
        <begin position="292"/>
        <end position="722"/>
    </location>
</feature>
<dbReference type="CDD" id="cd00833">
    <property type="entry name" value="PKS"/>
    <property type="match status" value="1"/>
</dbReference>
<dbReference type="InterPro" id="IPR030918">
    <property type="entry name" value="PT_fungal_PKS"/>
</dbReference>
<feature type="compositionally biased region" description="Polar residues" evidence="10">
    <location>
        <begin position="1647"/>
        <end position="1662"/>
    </location>
</feature>
<dbReference type="Pfam" id="PF22621">
    <property type="entry name" value="CurL-like_PKS_C"/>
    <property type="match status" value="1"/>
</dbReference>
<dbReference type="InterPro" id="IPR049900">
    <property type="entry name" value="PKS_mFAS_DH"/>
</dbReference>
<dbReference type="SMART" id="SM00827">
    <property type="entry name" value="PKS_AT"/>
    <property type="match status" value="1"/>
</dbReference>
<gene>
    <name evidence="14" type="ORF">AAP_03260</name>
</gene>
<feature type="compositionally biased region" description="Low complexity" evidence="10">
    <location>
        <begin position="1633"/>
        <end position="1646"/>
    </location>
</feature>
<dbReference type="InterPro" id="IPR014043">
    <property type="entry name" value="Acyl_transferase_dom"/>
</dbReference>
<dbReference type="InterPro" id="IPR020841">
    <property type="entry name" value="PKS_Beta-ketoAc_synthase_dom"/>
</dbReference>
<feature type="active site" description="Proton donor; for dehydratase activity" evidence="9">
    <location>
        <position position="1420"/>
    </location>
</feature>
<dbReference type="Gene3D" id="1.10.1200.10">
    <property type="entry name" value="ACP-like"/>
    <property type="match status" value="2"/>
</dbReference>
<feature type="region of interest" description="N-terminal hotdog fold" evidence="9">
    <location>
        <begin position="1202"/>
        <end position="1332"/>
    </location>
</feature>
<dbReference type="SUPFAM" id="SSF55048">
    <property type="entry name" value="Probable ACP-binding domain of malonyl-CoA ACP transacylase"/>
    <property type="match status" value="1"/>
</dbReference>
<keyword evidence="4" id="KW-0597">Phosphoprotein</keyword>
<feature type="domain" description="Carrier" evidence="11">
    <location>
        <begin position="1666"/>
        <end position="1747"/>
    </location>
</feature>
<evidence type="ECO:0000313" key="14">
    <source>
        <dbReference type="EMBL" id="KZZ91554.1"/>
    </source>
</evidence>
<dbReference type="PANTHER" id="PTHR43775">
    <property type="entry name" value="FATTY ACID SYNTHASE"/>
    <property type="match status" value="1"/>
</dbReference>
<dbReference type="InterPro" id="IPR016036">
    <property type="entry name" value="Malonyl_transacylase_ACP-bd"/>
</dbReference>
<dbReference type="InterPro" id="IPR014031">
    <property type="entry name" value="Ketoacyl_synth_C"/>
</dbReference>
<dbReference type="Gene3D" id="3.10.129.110">
    <property type="entry name" value="Polyketide synthase dehydratase"/>
    <property type="match status" value="1"/>
</dbReference>
<dbReference type="Pfam" id="PF00975">
    <property type="entry name" value="Thioesterase"/>
    <property type="match status" value="1"/>
</dbReference>
<evidence type="ECO:0000313" key="15">
    <source>
        <dbReference type="Proteomes" id="UP000242877"/>
    </source>
</evidence>
<dbReference type="FunFam" id="3.40.50.1820:FF:000116">
    <property type="entry name" value="Sterigmatocystin biosynthesis polyketide synthase"/>
    <property type="match status" value="1"/>
</dbReference>
<dbReference type="InterPro" id="IPR014030">
    <property type="entry name" value="Ketoacyl_synth_N"/>
</dbReference>